<dbReference type="OrthoDB" id="9813436at2"/>
<dbReference type="EMBL" id="LT670818">
    <property type="protein sequence ID" value="SHG30222.1"/>
    <property type="molecule type" value="Genomic_DNA"/>
</dbReference>
<evidence type="ECO:0000259" key="2">
    <source>
        <dbReference type="Pfam" id="PF07883"/>
    </source>
</evidence>
<evidence type="ECO:0000256" key="1">
    <source>
        <dbReference type="SAM" id="Phobius"/>
    </source>
</evidence>
<proteinExistence type="predicted"/>
<evidence type="ECO:0000313" key="4">
    <source>
        <dbReference type="Proteomes" id="UP000190675"/>
    </source>
</evidence>
<dbReference type="AlphaFoldDB" id="A0A1M5IPI6"/>
<dbReference type="CDD" id="cd02234">
    <property type="entry name" value="cupin_BLR7677-like"/>
    <property type="match status" value="1"/>
</dbReference>
<feature type="domain" description="Cupin type-2" evidence="2">
    <location>
        <begin position="84"/>
        <end position="154"/>
    </location>
</feature>
<dbReference type="Gene3D" id="2.60.120.10">
    <property type="entry name" value="Jelly Rolls"/>
    <property type="match status" value="1"/>
</dbReference>
<dbReference type="InterPro" id="IPR011051">
    <property type="entry name" value="RmlC_Cupin_sf"/>
</dbReference>
<dbReference type="PANTHER" id="PTHR38599:SF1">
    <property type="entry name" value="CUPIN DOMAIN PROTEIN (AFU_ORTHOLOGUE AFUA_3G13620)"/>
    <property type="match status" value="1"/>
</dbReference>
<reference evidence="3 4" key="1">
    <citation type="submission" date="2016-11" db="EMBL/GenBank/DDBJ databases">
        <authorList>
            <person name="Jaros S."/>
            <person name="Januszkiewicz K."/>
            <person name="Wedrychowicz H."/>
        </authorList>
    </citation>
    <scope>NUCLEOTIDE SEQUENCE [LARGE SCALE GENOMIC DNA]</scope>
    <source>
        <strain evidence="3 4">GAS242</strain>
    </source>
</reference>
<dbReference type="Proteomes" id="UP000190675">
    <property type="component" value="Chromosome I"/>
</dbReference>
<keyword evidence="1" id="KW-0812">Transmembrane</keyword>
<dbReference type="InterPro" id="IPR014710">
    <property type="entry name" value="RmlC-like_jellyroll"/>
</dbReference>
<organism evidence="3 4">
    <name type="scientific">Bradyrhizobium erythrophlei</name>
    <dbReference type="NCBI Taxonomy" id="1437360"/>
    <lineage>
        <taxon>Bacteria</taxon>
        <taxon>Pseudomonadati</taxon>
        <taxon>Pseudomonadota</taxon>
        <taxon>Alphaproteobacteria</taxon>
        <taxon>Hyphomicrobiales</taxon>
        <taxon>Nitrobacteraceae</taxon>
        <taxon>Bradyrhizobium</taxon>
    </lineage>
</organism>
<keyword evidence="1" id="KW-0472">Membrane</keyword>
<gene>
    <name evidence="3" type="ORF">SAMN05444169_1716</name>
</gene>
<protein>
    <submittedName>
        <fullName evidence="3">Cupin domain protein</fullName>
    </submittedName>
</protein>
<dbReference type="InterPro" id="IPR013096">
    <property type="entry name" value="Cupin_2"/>
</dbReference>
<evidence type="ECO:0000313" key="3">
    <source>
        <dbReference type="EMBL" id="SHG30222.1"/>
    </source>
</evidence>
<name>A0A1M5IPI6_9BRAD</name>
<dbReference type="PANTHER" id="PTHR38599">
    <property type="entry name" value="CUPIN DOMAIN PROTEIN (AFU_ORTHOLOGUE AFUA_3G13620)"/>
    <property type="match status" value="1"/>
</dbReference>
<accession>A0A1M5IPI6</accession>
<feature type="transmembrane region" description="Helical" evidence="1">
    <location>
        <begin position="17"/>
        <end position="35"/>
    </location>
</feature>
<dbReference type="RefSeq" id="WP_079565587.1">
    <property type="nucleotide sequence ID" value="NZ_LT670818.1"/>
</dbReference>
<keyword evidence="1" id="KW-1133">Transmembrane helix</keyword>
<dbReference type="Pfam" id="PF07883">
    <property type="entry name" value="Cupin_2"/>
    <property type="match status" value="1"/>
</dbReference>
<sequence>MYATFDISLRRPEARPLYAAALGGLACAFLIGKMLPVAMDALSTAVAPLCAVSDSAGSALDKVEPIASYALPNVPGKRVTIVRVFYGPGGFTRAHRHAGSVTAYITKGEIRSQLGGGPVETFKVGQSFFEPPGATHLVSANASNTESAELIAVFVADEGAELTTFIE</sequence>
<dbReference type="SUPFAM" id="SSF51182">
    <property type="entry name" value="RmlC-like cupins"/>
    <property type="match status" value="1"/>
</dbReference>